<protein>
    <recommendedName>
        <fullName evidence="4">Transmembrane protein</fullName>
    </recommendedName>
</protein>
<dbReference type="AlphaFoldDB" id="A0A378JRN9"/>
<dbReference type="Proteomes" id="UP000254794">
    <property type="component" value="Unassembled WGS sequence"/>
</dbReference>
<keyword evidence="3" id="KW-1185">Reference proteome</keyword>
<evidence type="ECO:0000313" key="3">
    <source>
        <dbReference type="Proteomes" id="UP000254794"/>
    </source>
</evidence>
<sequence length="178" mass="19969">MDNVSTRKISAILSSEHRVERVFNKLTQTTVARHDITIQGNPSDLADKFGTQYLEPDRVQESKDAPKKEPYLADDFGWLKGFTFSIPMFIGLVIGLFIGGDLRDNFTDNLIFGLIGAIIGGAVGYIISRLITHRREKAHRTQANQGGFVIWVNITNENQIEEVMDVLKQYGATNIKID</sequence>
<evidence type="ECO:0000313" key="2">
    <source>
        <dbReference type="EMBL" id="STX50802.1"/>
    </source>
</evidence>
<feature type="transmembrane region" description="Helical" evidence="1">
    <location>
        <begin position="77"/>
        <end position="98"/>
    </location>
</feature>
<keyword evidence="1" id="KW-1133">Transmembrane helix</keyword>
<keyword evidence="1" id="KW-0472">Membrane</keyword>
<keyword evidence="1" id="KW-0812">Transmembrane</keyword>
<organism evidence="2 3">
    <name type="scientific">Legionella busanensis</name>
    <dbReference type="NCBI Taxonomy" id="190655"/>
    <lineage>
        <taxon>Bacteria</taxon>
        <taxon>Pseudomonadati</taxon>
        <taxon>Pseudomonadota</taxon>
        <taxon>Gammaproteobacteria</taxon>
        <taxon>Legionellales</taxon>
        <taxon>Legionellaceae</taxon>
        <taxon>Legionella</taxon>
    </lineage>
</organism>
<proteinExistence type="predicted"/>
<accession>A0A378JRN9</accession>
<name>A0A378JRN9_9GAMM</name>
<evidence type="ECO:0000256" key="1">
    <source>
        <dbReference type="SAM" id="Phobius"/>
    </source>
</evidence>
<feature type="transmembrane region" description="Helical" evidence="1">
    <location>
        <begin position="110"/>
        <end position="131"/>
    </location>
</feature>
<gene>
    <name evidence="2" type="ORF">NCTC13316_00890</name>
</gene>
<dbReference type="EMBL" id="UGOD01000001">
    <property type="protein sequence ID" value="STX50802.1"/>
    <property type="molecule type" value="Genomic_DNA"/>
</dbReference>
<reference evidence="2 3" key="1">
    <citation type="submission" date="2018-06" db="EMBL/GenBank/DDBJ databases">
        <authorList>
            <consortium name="Pathogen Informatics"/>
            <person name="Doyle S."/>
        </authorList>
    </citation>
    <scope>NUCLEOTIDE SEQUENCE [LARGE SCALE GENOMIC DNA]</scope>
    <source>
        <strain evidence="2 3">NCTC13316</strain>
    </source>
</reference>
<evidence type="ECO:0008006" key="4">
    <source>
        <dbReference type="Google" id="ProtNLM"/>
    </source>
</evidence>